<reference evidence="1 2" key="2">
    <citation type="journal article" date="2005" name="Science">
        <title>The genome of the African trypanosome Trypanosoma brucei.</title>
        <authorList>
            <person name="Berriman M."/>
            <person name="Ghedin E."/>
            <person name="Hertz-Fowler C."/>
            <person name="Blandin G."/>
            <person name="Renauld H."/>
            <person name="Bartholomeu D.C."/>
            <person name="Lennard N.J."/>
            <person name="Caler E."/>
            <person name="Hamlin N.E."/>
            <person name="Haas B."/>
            <person name="Bohme U."/>
            <person name="Hannick L."/>
            <person name="Aslett M.A."/>
            <person name="Shallom J."/>
            <person name="Marcello L."/>
            <person name="Hou L."/>
            <person name="Wickstead B."/>
            <person name="Alsmark U.C."/>
            <person name="Arrowsmith C."/>
            <person name="Atkin R.J."/>
            <person name="Barron A.J."/>
            <person name="Bringaud F."/>
            <person name="Brooks K."/>
            <person name="Carrington M."/>
            <person name="Cherevach I."/>
            <person name="Chillingworth T.J."/>
            <person name="Churcher C."/>
            <person name="Clark L.N."/>
            <person name="Corton C.H."/>
            <person name="Cronin A."/>
            <person name="Davies R.M."/>
            <person name="Doggett J."/>
            <person name="Djikeng A."/>
            <person name="Feldblyum T."/>
            <person name="Field M.C."/>
            <person name="Fraser A."/>
            <person name="Goodhead I."/>
            <person name="Hance Z."/>
            <person name="Harper D."/>
            <person name="Harris B.R."/>
            <person name="Hauser H."/>
            <person name="Hostetler J."/>
            <person name="Ivens A."/>
            <person name="Jagels K."/>
            <person name="Johnson D."/>
            <person name="Johnson J."/>
            <person name="Jones K."/>
            <person name="Kerhornou A.X."/>
            <person name="Koo H."/>
            <person name="Larke N."/>
            <person name="Landfear S."/>
            <person name="Larkin C."/>
            <person name="Leech V."/>
            <person name="Line A."/>
            <person name="Lord A."/>
            <person name="Macleod A."/>
            <person name="Mooney P.J."/>
            <person name="Moule S."/>
            <person name="Martin D.M."/>
            <person name="Morgan G.W."/>
            <person name="Mungall K."/>
            <person name="Norbertczak H."/>
            <person name="Ormond D."/>
            <person name="Pai G."/>
            <person name="Peacock C.S."/>
            <person name="Peterson J."/>
            <person name="Quail M.A."/>
            <person name="Rabbinowitsch E."/>
            <person name="Rajandream M.A."/>
            <person name="Reitter C."/>
            <person name="Salzberg S.L."/>
            <person name="Sanders M."/>
            <person name="Schobel S."/>
            <person name="Sharp S."/>
            <person name="Simmonds M."/>
            <person name="Simpson A.J."/>
            <person name="Tallon L."/>
            <person name="Turner C.M."/>
            <person name="Tait A."/>
            <person name="Tivey A.R."/>
            <person name="Van Aken S."/>
            <person name="Walker D."/>
            <person name="Wanless D."/>
            <person name="Wang S."/>
            <person name="White B."/>
            <person name="White O."/>
            <person name="Whitehead S."/>
            <person name="Woodward J."/>
            <person name="Wortman J."/>
            <person name="Adams M.D."/>
            <person name="Embley T.M."/>
            <person name="Gull K."/>
            <person name="Ullu E."/>
            <person name="Barry J.D."/>
            <person name="Fairlamb A.H."/>
            <person name="Opperdoes F."/>
            <person name="Barrell B.G."/>
            <person name="Donelson J.E."/>
            <person name="Hall N."/>
            <person name="Fraser C.M."/>
            <person name="Melville S.E."/>
            <person name="El-Sayed N.M."/>
        </authorList>
    </citation>
    <scope>NUCLEOTIDE SEQUENCE [LARGE SCALE GENOMIC DNA]</scope>
    <source>
        <strain evidence="1 2">927/4 GUTat10.1</strain>
    </source>
</reference>
<dbReference type="EMBL" id="CM000207">
    <property type="protein sequence ID" value="EAN76340.1"/>
    <property type="molecule type" value="Genomic_DNA"/>
</dbReference>
<dbReference type="InParanoid" id="Q38FT0"/>
<dbReference type="CDD" id="cd02440">
    <property type="entry name" value="AdoMet_MTases"/>
    <property type="match status" value="1"/>
</dbReference>
<evidence type="ECO:0008006" key="3">
    <source>
        <dbReference type="Google" id="ProtNLM"/>
    </source>
</evidence>
<protein>
    <recommendedName>
        <fullName evidence="3">Methyltransferase type 11 domain-containing protein</fullName>
    </recommendedName>
</protein>
<evidence type="ECO:0000313" key="1">
    <source>
        <dbReference type="EMBL" id="EAN76340.1"/>
    </source>
</evidence>
<dbReference type="OMA" id="SWWEDAT"/>
<organism evidence="1 2">
    <name type="scientific">Trypanosoma brucei brucei (strain 927/4 GUTat10.1)</name>
    <dbReference type="NCBI Taxonomy" id="185431"/>
    <lineage>
        <taxon>Eukaryota</taxon>
        <taxon>Discoba</taxon>
        <taxon>Euglenozoa</taxon>
        <taxon>Kinetoplastea</taxon>
        <taxon>Metakinetoplastina</taxon>
        <taxon>Trypanosomatida</taxon>
        <taxon>Trypanosomatidae</taxon>
        <taxon>Trypanosoma</taxon>
    </lineage>
</organism>
<evidence type="ECO:0000313" key="2">
    <source>
        <dbReference type="Proteomes" id="UP000008524"/>
    </source>
</evidence>
<name>Q38FT0_TRYB2</name>
<sequence>MLALCKCTAPETRCLVGSVIFTAVVSSAATYAFRDVFDHFLRCRYKFLSWTDGVWVLRKLFGFFGKWFPHWALCRPSEPANVYESDASVRQYMEFHYTLSSESFAQNLRMISESFDYPIRVARKFHEFVPANDGKERRALDLGCAVGASSLEMSKYFSRVVGIDYSVAFIKMARNVVQSALNPNIQPIKYEAPLQGDITVERTACLPDGAVPQRCRFYRGDAMNLLDSDGDDGRGHIVPPVHHGDTNDEDITSWYRVPSGERFDAVLVANLLCRVPNPRKLLDMLPLLLVSGGILVISSPYSWEGSVEERDTWVGGRAEGSTSEILVKEILGANFDLLSETDEAFLIRDHVRRYQLGVAHCTVWRRR</sequence>
<keyword evidence="2" id="KW-1185">Reference proteome</keyword>
<dbReference type="SUPFAM" id="SSF53335">
    <property type="entry name" value="S-adenosyl-L-methionine-dependent methyltransferases"/>
    <property type="match status" value="1"/>
</dbReference>
<dbReference type="InterPro" id="IPR029063">
    <property type="entry name" value="SAM-dependent_MTases_sf"/>
</dbReference>
<dbReference type="PaxDb" id="5691-EAN76340"/>
<dbReference type="eggNOG" id="ENOG502QSAN">
    <property type="taxonomic scope" value="Eukaryota"/>
</dbReference>
<dbReference type="STRING" id="185431.Q38FT0"/>
<dbReference type="GO" id="GO:0005741">
    <property type="term" value="C:mitochondrial outer membrane"/>
    <property type="evidence" value="ECO:0000314"/>
    <property type="project" value="GeneDB"/>
</dbReference>
<dbReference type="Pfam" id="PF13489">
    <property type="entry name" value="Methyltransf_23"/>
    <property type="match status" value="1"/>
</dbReference>
<gene>
    <name evidence="1" type="ORF">Tb09.160.1070</name>
</gene>
<dbReference type="FunFam" id="3.40.50.150:FF:000934">
    <property type="entry name" value="Uncharacterized protein"/>
    <property type="match status" value="1"/>
</dbReference>
<dbReference type="OrthoDB" id="506498at2759"/>
<dbReference type="GeneID" id="3660091"/>
<dbReference type="KEGG" id="tbr:Tb09.160.1070"/>
<reference evidence="1 2" key="1">
    <citation type="journal article" date="2005" name="Science">
        <title>Comparative genomics of trypanosomatid parasitic protozoa.</title>
        <authorList>
            <person name="El-Sayed N.M."/>
            <person name="Myler P.J."/>
            <person name="Blandin G."/>
            <person name="Berriman M."/>
            <person name="Crabtree J."/>
            <person name="Aggarwal G."/>
            <person name="Caler E."/>
            <person name="Renauld H."/>
            <person name="Worthey E.A."/>
            <person name="Hertz-Fowler C."/>
            <person name="Ghedin E."/>
            <person name="Peacock C."/>
            <person name="Bartholomeu D.C."/>
            <person name="Haas B.J."/>
            <person name="Tran A.N."/>
            <person name="Wortman J.R."/>
            <person name="Alsmark U.C."/>
            <person name="Angiuoli S."/>
            <person name="Anupama A."/>
            <person name="Badger J."/>
            <person name="Bringaud F."/>
            <person name="Cadag E."/>
            <person name="Carlton J.M."/>
            <person name="Cerqueira G.C."/>
            <person name="Creasy T."/>
            <person name="Delcher A.L."/>
            <person name="Djikeng A."/>
            <person name="Embley T.M."/>
            <person name="Hauser C."/>
            <person name="Ivens A.C."/>
            <person name="Kummerfeld S.K."/>
            <person name="Pereira-Leal J.B."/>
            <person name="Nilsson D."/>
            <person name="Peterson J."/>
            <person name="Salzberg S.L."/>
            <person name="Shallom J."/>
            <person name="Silva J.C."/>
            <person name="Sundaram J."/>
            <person name="Westenberger S."/>
            <person name="White O."/>
            <person name="Melville S.E."/>
            <person name="Donelson J.E."/>
            <person name="Andersson B."/>
            <person name="Stuart K.D."/>
            <person name="Hall N."/>
        </authorList>
    </citation>
    <scope>NUCLEOTIDE SEQUENCE [LARGE SCALE GENOMIC DNA]</scope>
    <source>
        <strain evidence="1 2">927/4 GUTat10.1</strain>
    </source>
</reference>
<dbReference type="RefSeq" id="XP_803546.1">
    <property type="nucleotide sequence ID" value="XM_798453.1"/>
</dbReference>
<dbReference type="Proteomes" id="UP000008524">
    <property type="component" value="Chromosome 9"/>
</dbReference>
<dbReference type="Gene3D" id="3.40.50.150">
    <property type="entry name" value="Vaccinia Virus protein VP39"/>
    <property type="match status" value="1"/>
</dbReference>
<proteinExistence type="predicted"/>
<dbReference type="VEuPathDB" id="TriTrypDB:Tb927.9.2320"/>
<dbReference type="PANTHER" id="PTHR45445">
    <property type="match status" value="1"/>
</dbReference>
<dbReference type="AlphaFoldDB" id="Q38FT0"/>
<accession>Q38FT0</accession>
<dbReference type="PANTHER" id="PTHR45445:SF2">
    <property type="entry name" value="METHYLTRANSFERASE TYPE 11 DOMAIN-CONTAINING PROTEIN"/>
    <property type="match status" value="1"/>
</dbReference>